<dbReference type="Gramene" id="TVU41921">
    <property type="protein sequence ID" value="TVU41921"/>
    <property type="gene ID" value="EJB05_15480"/>
</dbReference>
<reference evidence="2 3" key="1">
    <citation type="journal article" date="2019" name="Sci. Rep.">
        <title>A high-quality genome of Eragrostis curvula grass provides insights into Poaceae evolution and supports new strategies to enhance forage quality.</title>
        <authorList>
            <person name="Carballo J."/>
            <person name="Santos B.A.C.M."/>
            <person name="Zappacosta D."/>
            <person name="Garbus I."/>
            <person name="Selva J.P."/>
            <person name="Gallo C.A."/>
            <person name="Diaz A."/>
            <person name="Albertini E."/>
            <person name="Caccamo M."/>
            <person name="Echenique V."/>
        </authorList>
    </citation>
    <scope>NUCLEOTIDE SEQUENCE [LARGE SCALE GENOMIC DNA]</scope>
    <source>
        <strain evidence="3">cv. Victoria</strain>
        <tissue evidence="2">Leaf</tissue>
    </source>
</reference>
<gene>
    <name evidence="2" type="ORF">EJB05_15480</name>
</gene>
<evidence type="ECO:0000256" key="1">
    <source>
        <dbReference type="SAM" id="MobiDB-lite"/>
    </source>
</evidence>
<accession>A0A5J9W1T7</accession>
<evidence type="ECO:0000313" key="2">
    <source>
        <dbReference type="EMBL" id="TVU41921.1"/>
    </source>
</evidence>
<comment type="caution">
    <text evidence="2">The sequence shown here is derived from an EMBL/GenBank/DDBJ whole genome shotgun (WGS) entry which is preliminary data.</text>
</comment>
<keyword evidence="3" id="KW-1185">Reference proteome</keyword>
<protein>
    <submittedName>
        <fullName evidence="2">Uncharacterized protein</fullName>
    </submittedName>
</protein>
<feature type="compositionally biased region" description="Acidic residues" evidence="1">
    <location>
        <begin position="78"/>
        <end position="88"/>
    </location>
</feature>
<evidence type="ECO:0000313" key="3">
    <source>
        <dbReference type="Proteomes" id="UP000324897"/>
    </source>
</evidence>
<proteinExistence type="predicted"/>
<feature type="region of interest" description="Disordered" evidence="1">
    <location>
        <begin position="67"/>
        <end position="88"/>
    </location>
</feature>
<organism evidence="2 3">
    <name type="scientific">Eragrostis curvula</name>
    <name type="common">weeping love grass</name>
    <dbReference type="NCBI Taxonomy" id="38414"/>
    <lineage>
        <taxon>Eukaryota</taxon>
        <taxon>Viridiplantae</taxon>
        <taxon>Streptophyta</taxon>
        <taxon>Embryophyta</taxon>
        <taxon>Tracheophyta</taxon>
        <taxon>Spermatophyta</taxon>
        <taxon>Magnoliopsida</taxon>
        <taxon>Liliopsida</taxon>
        <taxon>Poales</taxon>
        <taxon>Poaceae</taxon>
        <taxon>PACMAD clade</taxon>
        <taxon>Chloridoideae</taxon>
        <taxon>Eragrostideae</taxon>
        <taxon>Eragrostidinae</taxon>
        <taxon>Eragrostis</taxon>
    </lineage>
</organism>
<sequence>MRQPAAATGAASLSALRVSIATVERGRLRAICPPAAPPASRAAFLPAGDLSGAGGRGGRVFWIERRRKRASASGSGVGEEDGDGGGDDIDDIGDLSTLMSRRIWCPAMASRRWRRHCQGIRSFHALPRLGGASLRSCRRVCGGGVRFYRLAFRSLPASPRLRLR</sequence>
<name>A0A5J9W1T7_9POAL</name>
<feature type="non-terminal residue" evidence="2">
    <location>
        <position position="1"/>
    </location>
</feature>
<dbReference type="EMBL" id="RWGY01000007">
    <property type="protein sequence ID" value="TVU41921.1"/>
    <property type="molecule type" value="Genomic_DNA"/>
</dbReference>
<dbReference type="AlphaFoldDB" id="A0A5J9W1T7"/>
<dbReference type="Proteomes" id="UP000324897">
    <property type="component" value="Chromosome 4"/>
</dbReference>